<evidence type="ECO:0000313" key="2">
    <source>
        <dbReference type="Proteomes" id="UP001469365"/>
    </source>
</evidence>
<dbReference type="RefSeq" id="WP_341413427.1">
    <property type="nucleotide sequence ID" value="NZ_JBBPCC010000001.1"/>
</dbReference>
<evidence type="ECO:0000313" key="1">
    <source>
        <dbReference type="EMBL" id="MEK8126368.1"/>
    </source>
</evidence>
<dbReference type="Proteomes" id="UP001469365">
    <property type="component" value="Unassembled WGS sequence"/>
</dbReference>
<sequence length="77" mass="9258">MIKKHTIFKRDKWNMVTVEVNGKQLILREITDQWGEECRTFLSRPEMMHWAQERFAPGRFDGTEEEAAQIMEAFRQV</sequence>
<dbReference type="EMBL" id="JBBPCC010000001">
    <property type="protein sequence ID" value="MEK8126368.1"/>
    <property type="molecule type" value="Genomic_DNA"/>
</dbReference>
<name>A0ABU9DBY9_9BACL</name>
<comment type="caution">
    <text evidence="1">The sequence shown here is derived from an EMBL/GenBank/DDBJ whole genome shotgun (WGS) entry which is preliminary data.</text>
</comment>
<gene>
    <name evidence="1" type="ORF">WMW72_00410</name>
</gene>
<proteinExistence type="predicted"/>
<reference evidence="1 2" key="1">
    <citation type="submission" date="2024-04" db="EMBL/GenBank/DDBJ databases">
        <title>draft genome sequnece of Paenibacillus filicis.</title>
        <authorList>
            <person name="Kim D.-U."/>
        </authorList>
    </citation>
    <scope>NUCLEOTIDE SEQUENCE [LARGE SCALE GENOMIC DNA]</scope>
    <source>
        <strain evidence="1 2">KACC14197</strain>
    </source>
</reference>
<keyword evidence="2" id="KW-1185">Reference proteome</keyword>
<accession>A0ABU9DBY9</accession>
<organism evidence="1 2">
    <name type="scientific">Paenibacillus filicis</name>
    <dbReference type="NCBI Taxonomy" id="669464"/>
    <lineage>
        <taxon>Bacteria</taxon>
        <taxon>Bacillati</taxon>
        <taxon>Bacillota</taxon>
        <taxon>Bacilli</taxon>
        <taxon>Bacillales</taxon>
        <taxon>Paenibacillaceae</taxon>
        <taxon>Paenibacillus</taxon>
    </lineage>
</organism>
<protein>
    <submittedName>
        <fullName evidence="1">Uncharacterized protein</fullName>
    </submittedName>
</protein>